<organism evidence="3 4">
    <name type="scientific">Caulobacter flavus</name>
    <dbReference type="NCBI Taxonomy" id="1679497"/>
    <lineage>
        <taxon>Bacteria</taxon>
        <taxon>Pseudomonadati</taxon>
        <taxon>Pseudomonadota</taxon>
        <taxon>Alphaproteobacteria</taxon>
        <taxon>Caulobacterales</taxon>
        <taxon>Caulobacteraceae</taxon>
        <taxon>Caulobacter</taxon>
    </lineage>
</organism>
<evidence type="ECO:0000313" key="4">
    <source>
        <dbReference type="Proteomes" id="UP000234483"/>
    </source>
</evidence>
<reference evidence="3 4" key="1">
    <citation type="submission" date="2017-12" db="EMBL/GenBank/DDBJ databases">
        <title>The genome sequence of Caulobacter flavus CGMCC1 15093.</title>
        <authorList>
            <person name="Gao J."/>
            <person name="Mao X."/>
            <person name="Sun J."/>
        </authorList>
    </citation>
    <scope>NUCLEOTIDE SEQUENCE [LARGE SCALE GENOMIC DNA]</scope>
    <source>
        <strain evidence="3 4">CGMCC1 15093</strain>
    </source>
</reference>
<feature type="transmembrane region" description="Helical" evidence="1">
    <location>
        <begin position="21"/>
        <end position="49"/>
    </location>
</feature>
<dbReference type="AlphaFoldDB" id="A0A2N5CS30"/>
<accession>A0A2N5CS30</accession>
<dbReference type="Proteomes" id="UP000234483">
    <property type="component" value="Unassembled WGS sequence"/>
</dbReference>
<feature type="transmembrane region" description="Helical" evidence="1">
    <location>
        <begin position="95"/>
        <end position="116"/>
    </location>
</feature>
<evidence type="ECO:0000313" key="2">
    <source>
        <dbReference type="EMBL" id="AYV46491.1"/>
    </source>
</evidence>
<dbReference type="KEGG" id="cfh:C1707_09575"/>
<keyword evidence="1" id="KW-1133">Transmembrane helix</keyword>
<evidence type="ECO:0008006" key="6">
    <source>
        <dbReference type="Google" id="ProtNLM"/>
    </source>
</evidence>
<dbReference type="Proteomes" id="UP000281192">
    <property type="component" value="Chromosome"/>
</dbReference>
<dbReference type="EMBL" id="PJRQ01000030">
    <property type="protein sequence ID" value="PLR12788.1"/>
    <property type="molecule type" value="Genomic_DNA"/>
</dbReference>
<proteinExistence type="predicted"/>
<evidence type="ECO:0000256" key="1">
    <source>
        <dbReference type="SAM" id="Phobius"/>
    </source>
</evidence>
<protein>
    <recommendedName>
        <fullName evidence="6">DUF805 domain-containing protein</fullName>
    </recommendedName>
</protein>
<feature type="transmembrane region" description="Helical" evidence="1">
    <location>
        <begin position="61"/>
        <end position="83"/>
    </location>
</feature>
<dbReference type="RefSeq" id="WP_101713852.1">
    <property type="nucleotide sequence ID" value="NZ_CP026100.1"/>
</dbReference>
<name>A0A2N5CS30_9CAUL</name>
<evidence type="ECO:0000313" key="3">
    <source>
        <dbReference type="EMBL" id="PLR12788.1"/>
    </source>
</evidence>
<keyword evidence="1" id="KW-0812">Transmembrane</keyword>
<gene>
    <name evidence="2" type="ORF">C1707_09575</name>
    <name evidence="3" type="ORF">CFHF_15260</name>
</gene>
<keyword evidence="5" id="KW-1185">Reference proteome</keyword>
<sequence>MNAIKTYLTGRSSRREYWISIVLLVLASGTAGALGYNILGNALGFFLWLPIAVRRLRALGWSPWLSLAPLGATFGFGVLVGMARTIVPVMTPETAKLVSVGVGVVGTWIFIIYLGARASLKPAASLDQAPRLAEVFD</sequence>
<keyword evidence="1" id="KW-0472">Membrane</keyword>
<reference evidence="2 5" key="2">
    <citation type="submission" date="2018-01" db="EMBL/GenBank/DDBJ databases">
        <title>Complete genome sequence of Caulobacter flavus RHGG3.</title>
        <authorList>
            <person name="Yang E."/>
        </authorList>
    </citation>
    <scope>NUCLEOTIDE SEQUENCE [LARGE SCALE GENOMIC DNA]</scope>
    <source>
        <strain evidence="2 5">RHGG3</strain>
    </source>
</reference>
<evidence type="ECO:0000313" key="5">
    <source>
        <dbReference type="Proteomes" id="UP000281192"/>
    </source>
</evidence>
<dbReference type="OrthoDB" id="7193304at2"/>
<dbReference type="EMBL" id="CP026100">
    <property type="protein sequence ID" value="AYV46491.1"/>
    <property type="molecule type" value="Genomic_DNA"/>
</dbReference>